<sequence length="158" mass="18416">SGNCDQEVQNFVQTLEKVKQLVPNGDSLRLEKLRSFGEGEVLEQRDEKLLWQRLENDLKNVELNKLPYNHPLCSGILDIESSPISDLPETLRDVFEKNTKLKFCMDNNEMLLQTCEEFIQEVSIRVEEPLLEARDPPFGQWIENSEKLKNITKRLLET</sequence>
<feature type="non-terminal residue" evidence="1">
    <location>
        <position position="1"/>
    </location>
</feature>
<evidence type="ECO:0000313" key="2">
    <source>
        <dbReference type="Proteomes" id="UP000789396"/>
    </source>
</evidence>
<accession>A0A9N9EIZ6</accession>
<protein>
    <submittedName>
        <fullName evidence="1">7194_t:CDS:1</fullName>
    </submittedName>
</protein>
<organism evidence="1 2">
    <name type="scientific">Racocetra fulgida</name>
    <dbReference type="NCBI Taxonomy" id="60492"/>
    <lineage>
        <taxon>Eukaryota</taxon>
        <taxon>Fungi</taxon>
        <taxon>Fungi incertae sedis</taxon>
        <taxon>Mucoromycota</taxon>
        <taxon>Glomeromycotina</taxon>
        <taxon>Glomeromycetes</taxon>
        <taxon>Diversisporales</taxon>
        <taxon>Gigasporaceae</taxon>
        <taxon>Racocetra</taxon>
    </lineage>
</organism>
<proteinExistence type="predicted"/>
<dbReference type="EMBL" id="CAJVPZ010017250">
    <property type="protein sequence ID" value="CAG8679285.1"/>
    <property type="molecule type" value="Genomic_DNA"/>
</dbReference>
<gene>
    <name evidence="1" type="ORF">RFULGI_LOCUS9549</name>
</gene>
<reference evidence="1" key="1">
    <citation type="submission" date="2021-06" db="EMBL/GenBank/DDBJ databases">
        <authorList>
            <person name="Kallberg Y."/>
            <person name="Tangrot J."/>
            <person name="Rosling A."/>
        </authorList>
    </citation>
    <scope>NUCLEOTIDE SEQUENCE</scope>
    <source>
        <strain evidence="1">IN212</strain>
    </source>
</reference>
<evidence type="ECO:0000313" key="1">
    <source>
        <dbReference type="EMBL" id="CAG8679285.1"/>
    </source>
</evidence>
<name>A0A9N9EIZ6_9GLOM</name>
<feature type="non-terminal residue" evidence="1">
    <location>
        <position position="158"/>
    </location>
</feature>
<dbReference type="Proteomes" id="UP000789396">
    <property type="component" value="Unassembled WGS sequence"/>
</dbReference>
<dbReference type="OrthoDB" id="2349207at2759"/>
<dbReference type="AlphaFoldDB" id="A0A9N9EIZ6"/>
<keyword evidence="2" id="KW-1185">Reference proteome</keyword>
<comment type="caution">
    <text evidence="1">The sequence shown here is derived from an EMBL/GenBank/DDBJ whole genome shotgun (WGS) entry which is preliminary data.</text>
</comment>